<evidence type="ECO:0000313" key="1">
    <source>
        <dbReference type="EMBL" id="KZT18319.1"/>
    </source>
</evidence>
<dbReference type="AlphaFoldDB" id="A0A165MGW1"/>
<dbReference type="Proteomes" id="UP000076761">
    <property type="component" value="Unassembled WGS sequence"/>
</dbReference>
<name>A0A165MGW1_9AGAM</name>
<keyword evidence="2" id="KW-1185">Reference proteome</keyword>
<protein>
    <submittedName>
        <fullName evidence="1">Uncharacterized protein</fullName>
    </submittedName>
</protein>
<dbReference type="InParanoid" id="A0A165MGW1"/>
<evidence type="ECO:0000313" key="2">
    <source>
        <dbReference type="Proteomes" id="UP000076761"/>
    </source>
</evidence>
<accession>A0A165MGW1</accession>
<sequence length="250" mass="27865">MLSALIQALSRFPKAFDIFSYWLLATKPNVIGLVSSTLETFHCIVGENNTAGDCPIFVTVATTRFPHLRQLTFHHEAEPCETIFTHKASLDNISLLYPALKQLHTSFPFPCFFPIAHWSTLLLALRASSCLTEVCLSSVQTICLDARDILPVLCVSRNYSSNDSVLNLQPLPVSVKQYTLVPSAGALGNPWERDERHQALASQLGTIAAEVNRHLDGVEFRLLPPKPIPTISQLKQVWLELPRVHNITSR</sequence>
<dbReference type="EMBL" id="KV425690">
    <property type="protein sequence ID" value="KZT18319.1"/>
    <property type="molecule type" value="Genomic_DNA"/>
</dbReference>
<reference evidence="1 2" key="1">
    <citation type="journal article" date="2016" name="Mol. Biol. Evol.">
        <title>Comparative Genomics of Early-Diverging Mushroom-Forming Fungi Provides Insights into the Origins of Lignocellulose Decay Capabilities.</title>
        <authorList>
            <person name="Nagy L.G."/>
            <person name="Riley R."/>
            <person name="Tritt A."/>
            <person name="Adam C."/>
            <person name="Daum C."/>
            <person name="Floudas D."/>
            <person name="Sun H."/>
            <person name="Yadav J.S."/>
            <person name="Pangilinan J."/>
            <person name="Larsson K.H."/>
            <person name="Matsuura K."/>
            <person name="Barry K."/>
            <person name="Labutti K."/>
            <person name="Kuo R."/>
            <person name="Ohm R.A."/>
            <person name="Bhattacharya S.S."/>
            <person name="Shirouzu T."/>
            <person name="Yoshinaga Y."/>
            <person name="Martin F.M."/>
            <person name="Grigoriev I.V."/>
            <person name="Hibbett D.S."/>
        </authorList>
    </citation>
    <scope>NUCLEOTIDE SEQUENCE [LARGE SCALE GENOMIC DNA]</scope>
    <source>
        <strain evidence="1 2">HHB14362 ss-1</strain>
    </source>
</reference>
<proteinExistence type="predicted"/>
<organism evidence="1 2">
    <name type="scientific">Neolentinus lepideus HHB14362 ss-1</name>
    <dbReference type="NCBI Taxonomy" id="1314782"/>
    <lineage>
        <taxon>Eukaryota</taxon>
        <taxon>Fungi</taxon>
        <taxon>Dikarya</taxon>
        <taxon>Basidiomycota</taxon>
        <taxon>Agaricomycotina</taxon>
        <taxon>Agaricomycetes</taxon>
        <taxon>Gloeophyllales</taxon>
        <taxon>Gloeophyllaceae</taxon>
        <taxon>Neolentinus</taxon>
    </lineage>
</organism>
<gene>
    <name evidence="1" type="ORF">NEOLEDRAFT_192037</name>
</gene>